<reference evidence="3" key="1">
    <citation type="submission" date="2016-02" db="EMBL/GenBank/DDBJ databases">
        <authorList>
            <person name="Wen L."/>
            <person name="He K."/>
            <person name="Yang H."/>
        </authorList>
    </citation>
    <scope>NUCLEOTIDE SEQUENCE [LARGE SCALE GENOMIC DNA]</scope>
    <source>
        <strain evidence="3">GA-15</strain>
    </source>
</reference>
<dbReference type="EMBL" id="LSTQ01000026">
    <property type="protein sequence ID" value="OAH24993.1"/>
    <property type="molecule type" value="Genomic_DNA"/>
</dbReference>
<evidence type="ECO:0000313" key="4">
    <source>
        <dbReference type="Proteomes" id="UP000076947"/>
    </source>
</evidence>
<keyword evidence="1" id="KW-0812">Transmembrane</keyword>
<dbReference type="AlphaFoldDB" id="A0A177I873"/>
<name>A0A177I873_9CORY</name>
<sequence>MALPKNLNKLKTFSSWPANYRFAYAMDIVGIFVCLGFFLFGNQPAEGRVLLGLGFIVCLALGYLMPGWALNDEEEKAKRAWRK</sequence>
<evidence type="ECO:0000313" key="3">
    <source>
        <dbReference type="EMBL" id="OAH24993.1"/>
    </source>
</evidence>
<dbReference type="Proteomes" id="UP000076947">
    <property type="component" value="Unassembled WGS sequence"/>
</dbReference>
<protein>
    <submittedName>
        <fullName evidence="3">Uncharacterized protein</fullName>
    </submittedName>
</protein>
<dbReference type="RefSeq" id="WP_066840806.1">
    <property type="nucleotide sequence ID" value="NZ_CAJFGC010000286.1"/>
</dbReference>
<keyword evidence="1" id="KW-0472">Membrane</keyword>
<gene>
    <name evidence="3" type="ORF">AYJ05_07115</name>
    <name evidence="2" type="ORF">HF853_00945</name>
</gene>
<evidence type="ECO:0000313" key="2">
    <source>
        <dbReference type="EMBL" id="NME88269.1"/>
    </source>
</evidence>
<proteinExistence type="predicted"/>
<keyword evidence="1" id="KW-1133">Transmembrane helix</keyword>
<keyword evidence="4" id="KW-1185">Reference proteome</keyword>
<evidence type="ECO:0000256" key="1">
    <source>
        <dbReference type="SAM" id="Phobius"/>
    </source>
</evidence>
<reference evidence="2 5" key="3">
    <citation type="submission" date="2020-04" db="EMBL/GenBank/DDBJ databases">
        <authorList>
            <person name="Hitch T.C.A."/>
            <person name="Wylensek D."/>
            <person name="Clavel T."/>
        </authorList>
    </citation>
    <scope>NUCLEOTIDE SEQUENCE [LARGE SCALE GENOMIC DNA]</scope>
    <source>
        <strain evidence="2 5">BL-383-APC-3D</strain>
    </source>
</reference>
<feature type="transmembrane region" description="Helical" evidence="1">
    <location>
        <begin position="49"/>
        <end position="69"/>
    </location>
</feature>
<organism evidence="3 4">
    <name type="scientific">Corynebacterium stationis</name>
    <dbReference type="NCBI Taxonomy" id="1705"/>
    <lineage>
        <taxon>Bacteria</taxon>
        <taxon>Bacillati</taxon>
        <taxon>Actinomycetota</taxon>
        <taxon>Actinomycetes</taxon>
        <taxon>Mycobacteriales</taxon>
        <taxon>Corynebacteriaceae</taxon>
        <taxon>Corynebacterium</taxon>
    </lineage>
</organism>
<feature type="transmembrane region" description="Helical" evidence="1">
    <location>
        <begin position="20"/>
        <end position="40"/>
    </location>
</feature>
<comment type="caution">
    <text evidence="3">The sequence shown here is derived from an EMBL/GenBank/DDBJ whole genome shotgun (WGS) entry which is preliminary data.</text>
</comment>
<dbReference type="OrthoDB" id="4419460at2"/>
<evidence type="ECO:0000313" key="5">
    <source>
        <dbReference type="Proteomes" id="UP000544551"/>
    </source>
</evidence>
<dbReference type="EMBL" id="JABAFZ010000001">
    <property type="protein sequence ID" value="NME88269.1"/>
    <property type="molecule type" value="Genomic_DNA"/>
</dbReference>
<accession>A0A177I873</accession>
<dbReference type="Proteomes" id="UP000544551">
    <property type="component" value="Unassembled WGS sequence"/>
</dbReference>
<reference evidence="4" key="2">
    <citation type="submission" date="2016-02" db="EMBL/GenBank/DDBJ databases">
        <authorList>
            <person name="Kaur G."/>
            <person name="Nair G.R."/>
            <person name="Mayilraj S."/>
        </authorList>
    </citation>
    <scope>NUCLEOTIDE SEQUENCE [LARGE SCALE GENOMIC DNA]</scope>
    <source>
        <strain evidence="4">GA-15</strain>
    </source>
</reference>